<evidence type="ECO:0000313" key="3">
    <source>
        <dbReference type="Proteomes" id="UP000237271"/>
    </source>
</evidence>
<evidence type="ECO:0000313" key="2">
    <source>
        <dbReference type="EMBL" id="POM75377.1"/>
    </source>
</evidence>
<protein>
    <submittedName>
        <fullName evidence="2">Gem-associated protein 7-like</fullName>
    </submittedName>
</protein>
<organism evidence="2 3">
    <name type="scientific">Phytophthora palmivora</name>
    <dbReference type="NCBI Taxonomy" id="4796"/>
    <lineage>
        <taxon>Eukaryota</taxon>
        <taxon>Sar</taxon>
        <taxon>Stramenopiles</taxon>
        <taxon>Oomycota</taxon>
        <taxon>Peronosporomycetes</taxon>
        <taxon>Peronosporales</taxon>
        <taxon>Peronosporaceae</taxon>
        <taxon>Phytophthora</taxon>
    </lineage>
</organism>
<proteinExistence type="predicted"/>
<feature type="region of interest" description="Disordered" evidence="1">
    <location>
        <begin position="1"/>
        <end position="24"/>
    </location>
</feature>
<dbReference type="Proteomes" id="UP000237271">
    <property type="component" value="Unassembled WGS sequence"/>
</dbReference>
<name>A0A2P4YC30_9STRA</name>
<gene>
    <name evidence="2" type="ORF">PHPALM_7529</name>
</gene>
<reference evidence="2 3" key="1">
    <citation type="journal article" date="2017" name="Genome Biol. Evol.">
        <title>Phytophthora megakarya and P. palmivora, closely related causal agents of cacao black pod rot, underwent increases in genome sizes and gene numbers by different mechanisms.</title>
        <authorList>
            <person name="Ali S.S."/>
            <person name="Shao J."/>
            <person name="Lary D.J."/>
            <person name="Kronmiller B."/>
            <person name="Shen D."/>
            <person name="Strem M.D."/>
            <person name="Amoako-Attah I."/>
            <person name="Akrofi A.Y."/>
            <person name="Begoude B.A."/>
            <person name="Ten Hoopen G.M."/>
            <person name="Coulibaly K."/>
            <person name="Kebe B.I."/>
            <person name="Melnick R.L."/>
            <person name="Guiltinan M.J."/>
            <person name="Tyler B.M."/>
            <person name="Meinhardt L.W."/>
            <person name="Bailey B.A."/>
        </authorList>
    </citation>
    <scope>NUCLEOTIDE SEQUENCE [LARGE SCALE GENOMIC DNA]</scope>
    <source>
        <strain evidence="3">sbr112.9</strain>
    </source>
</reference>
<evidence type="ECO:0000256" key="1">
    <source>
        <dbReference type="SAM" id="MobiDB-lite"/>
    </source>
</evidence>
<dbReference type="EMBL" id="NCKW01003860">
    <property type="protein sequence ID" value="POM75377.1"/>
    <property type="molecule type" value="Genomic_DNA"/>
</dbReference>
<keyword evidence="3" id="KW-1185">Reference proteome</keyword>
<dbReference type="AlphaFoldDB" id="A0A2P4YC30"/>
<feature type="compositionally biased region" description="Basic and acidic residues" evidence="1">
    <location>
        <begin position="15"/>
        <end position="24"/>
    </location>
</feature>
<sequence>MTLDAFTREYGSNPEEARRITREQAKVSALATSASNTILGMSGGGRRFSVVDNKPVSAWMRAYDRVVLQNAVERSKEVVGHLPHLPEKMGPIDEFK</sequence>
<accession>A0A2P4YC30</accession>
<dbReference type="OrthoDB" id="62008at2759"/>
<comment type="caution">
    <text evidence="2">The sequence shown here is derived from an EMBL/GenBank/DDBJ whole genome shotgun (WGS) entry which is preliminary data.</text>
</comment>